<evidence type="ECO:0000313" key="3">
    <source>
        <dbReference type="Proteomes" id="UP001497516"/>
    </source>
</evidence>
<evidence type="ECO:0000256" key="1">
    <source>
        <dbReference type="SAM" id="MobiDB-lite"/>
    </source>
</evidence>
<feature type="region of interest" description="Disordered" evidence="1">
    <location>
        <begin position="47"/>
        <end position="72"/>
    </location>
</feature>
<dbReference type="Proteomes" id="UP001497516">
    <property type="component" value="Chromosome 6"/>
</dbReference>
<name>A0AAV2F4I1_9ROSI</name>
<evidence type="ECO:0008006" key="4">
    <source>
        <dbReference type="Google" id="ProtNLM"/>
    </source>
</evidence>
<accession>A0AAV2F4I1</accession>
<evidence type="ECO:0000313" key="2">
    <source>
        <dbReference type="EMBL" id="CAL1392947.1"/>
    </source>
</evidence>
<dbReference type="AlphaFoldDB" id="A0AAV2F4I1"/>
<keyword evidence="3" id="KW-1185">Reference proteome</keyword>
<reference evidence="2 3" key="1">
    <citation type="submission" date="2024-04" db="EMBL/GenBank/DDBJ databases">
        <authorList>
            <person name="Fracassetti M."/>
        </authorList>
    </citation>
    <scope>NUCLEOTIDE SEQUENCE [LARGE SCALE GENOMIC DNA]</scope>
</reference>
<protein>
    <recommendedName>
        <fullName evidence="4">Secreted protein</fullName>
    </recommendedName>
</protein>
<sequence>MWVVILPLLTKVERKADLLWARQTQSGGMRCHSHHWSQRLLHQESRPPLVPFGEDPDHHYHQNKGAKDQTNPTLAVVMELL</sequence>
<proteinExistence type="predicted"/>
<gene>
    <name evidence="2" type="ORF">LTRI10_LOCUS33559</name>
</gene>
<dbReference type="EMBL" id="OZ034819">
    <property type="protein sequence ID" value="CAL1392947.1"/>
    <property type="molecule type" value="Genomic_DNA"/>
</dbReference>
<organism evidence="2 3">
    <name type="scientific">Linum trigynum</name>
    <dbReference type="NCBI Taxonomy" id="586398"/>
    <lineage>
        <taxon>Eukaryota</taxon>
        <taxon>Viridiplantae</taxon>
        <taxon>Streptophyta</taxon>
        <taxon>Embryophyta</taxon>
        <taxon>Tracheophyta</taxon>
        <taxon>Spermatophyta</taxon>
        <taxon>Magnoliopsida</taxon>
        <taxon>eudicotyledons</taxon>
        <taxon>Gunneridae</taxon>
        <taxon>Pentapetalae</taxon>
        <taxon>rosids</taxon>
        <taxon>fabids</taxon>
        <taxon>Malpighiales</taxon>
        <taxon>Linaceae</taxon>
        <taxon>Linum</taxon>
    </lineage>
</organism>